<sequence>MDIVRGWLNKLKSKGKDKFSKKKETTTSNNVNEGSRTAGGEEAVSNVTKQKAAAAKQFIENHYKKQVQSQQQRQERRNMLENKLAAAEVVDIRTNRYNTRGHWHRMRTPVKQGKKKNSWRQGRELDGTILRCVQSSSMTNHREVKAAAPASSSSPFPGKPLSVSQSLG</sequence>
<reference evidence="2" key="1">
    <citation type="submission" date="2019-12" db="EMBL/GenBank/DDBJ databases">
        <title>Genome sequencing and annotation of Brassica cretica.</title>
        <authorList>
            <person name="Studholme D.J."/>
            <person name="Sarris P.F."/>
        </authorList>
    </citation>
    <scope>NUCLEOTIDE SEQUENCE</scope>
    <source>
        <strain evidence="2">PFS-102/07</strain>
        <tissue evidence="2">Leaf</tissue>
    </source>
</reference>
<gene>
    <name evidence="2" type="ORF">F2Q70_00030390</name>
</gene>
<proteinExistence type="predicted"/>
<dbReference type="EMBL" id="QGKY02002305">
    <property type="protein sequence ID" value="KAF2531714.1"/>
    <property type="molecule type" value="Genomic_DNA"/>
</dbReference>
<feature type="region of interest" description="Disordered" evidence="1">
    <location>
        <begin position="14"/>
        <end position="44"/>
    </location>
</feature>
<dbReference type="AlphaFoldDB" id="A0A8S9FFH9"/>
<name>A0A8S9FFH9_BRACR</name>
<feature type="compositionally biased region" description="Basic and acidic residues" evidence="1">
    <location>
        <begin position="14"/>
        <end position="25"/>
    </location>
</feature>
<feature type="compositionally biased region" description="Low complexity" evidence="1">
    <location>
        <begin position="146"/>
        <end position="155"/>
    </location>
</feature>
<evidence type="ECO:0000256" key="1">
    <source>
        <dbReference type="SAM" id="MobiDB-lite"/>
    </source>
</evidence>
<feature type="compositionally biased region" description="Basic residues" evidence="1">
    <location>
        <begin position="100"/>
        <end position="118"/>
    </location>
</feature>
<comment type="caution">
    <text evidence="2">The sequence shown here is derived from an EMBL/GenBank/DDBJ whole genome shotgun (WGS) entry which is preliminary data.</text>
</comment>
<protein>
    <submittedName>
        <fullName evidence="2">Uncharacterized protein</fullName>
    </submittedName>
</protein>
<feature type="region of interest" description="Disordered" evidence="1">
    <location>
        <begin position="100"/>
        <end position="168"/>
    </location>
</feature>
<accession>A0A8S9FFH9</accession>
<evidence type="ECO:0000313" key="2">
    <source>
        <dbReference type="EMBL" id="KAF2531714.1"/>
    </source>
</evidence>
<organism evidence="2">
    <name type="scientific">Brassica cretica</name>
    <name type="common">Mustard</name>
    <dbReference type="NCBI Taxonomy" id="69181"/>
    <lineage>
        <taxon>Eukaryota</taxon>
        <taxon>Viridiplantae</taxon>
        <taxon>Streptophyta</taxon>
        <taxon>Embryophyta</taxon>
        <taxon>Tracheophyta</taxon>
        <taxon>Spermatophyta</taxon>
        <taxon>Magnoliopsida</taxon>
        <taxon>eudicotyledons</taxon>
        <taxon>Gunneridae</taxon>
        <taxon>Pentapetalae</taxon>
        <taxon>rosids</taxon>
        <taxon>malvids</taxon>
        <taxon>Brassicales</taxon>
        <taxon>Brassicaceae</taxon>
        <taxon>Brassiceae</taxon>
        <taxon>Brassica</taxon>
    </lineage>
</organism>